<keyword evidence="1" id="KW-0812">Transmembrane</keyword>
<name>K0DXN5_9BURK</name>
<organism evidence="2 3">
    <name type="scientific">Paraburkholderia phenoliruptrix BR3459a</name>
    <dbReference type="NCBI Taxonomy" id="1229205"/>
    <lineage>
        <taxon>Bacteria</taxon>
        <taxon>Pseudomonadati</taxon>
        <taxon>Pseudomonadota</taxon>
        <taxon>Betaproteobacteria</taxon>
        <taxon>Burkholderiales</taxon>
        <taxon>Burkholderiaceae</taxon>
        <taxon>Paraburkholderia</taxon>
    </lineage>
</organism>
<sequence>MPIVGYPMVSNLDRRDYAGFDRGAASMRTLTQQLTHYAAYHRDRRNIATHFVGIPMIVLALAVLLSRPAFALAALPVTLSPAWLLFVAATLYYLALDVPLGLMMAAVSALCVAFGQWIAAQSTLVWLTTGVGLFVIGWVFQFIGHVAYEHRKPAFVDDVIGLLIGPLFVLAEALFEIGWRPALRDAIEREAGPTRVNPNRAAAHR</sequence>
<dbReference type="AlphaFoldDB" id="K0DXN5"/>
<feature type="transmembrane region" description="Helical" evidence="1">
    <location>
        <begin position="72"/>
        <end position="94"/>
    </location>
</feature>
<feature type="transmembrane region" description="Helical" evidence="1">
    <location>
        <begin position="100"/>
        <end position="119"/>
    </location>
</feature>
<keyword evidence="1" id="KW-0472">Membrane</keyword>
<dbReference type="PATRIC" id="fig|1229205.11.peg.5266"/>
<dbReference type="InterPro" id="IPR009305">
    <property type="entry name" value="Mpo1-like"/>
</dbReference>
<protein>
    <recommendedName>
        <fullName evidence="4">Membrane protein YGL010W</fullName>
    </recommendedName>
</protein>
<dbReference type="GO" id="GO:0046521">
    <property type="term" value="P:sphingoid catabolic process"/>
    <property type="evidence" value="ECO:0007669"/>
    <property type="project" value="TreeGrafter"/>
</dbReference>
<accession>K0DXN5</accession>
<feature type="transmembrane region" description="Helical" evidence="1">
    <location>
        <begin position="124"/>
        <end position="147"/>
    </location>
</feature>
<feature type="transmembrane region" description="Helical" evidence="1">
    <location>
        <begin position="47"/>
        <end position="65"/>
    </location>
</feature>
<evidence type="ECO:0000313" key="3">
    <source>
        <dbReference type="Proteomes" id="UP000010105"/>
    </source>
</evidence>
<dbReference type="PANTHER" id="PTHR28026">
    <property type="entry name" value="DUF962 DOMAIN PROTEIN (AFU_ORTHOLOGUE AFUA_8G05310)"/>
    <property type="match status" value="1"/>
</dbReference>
<dbReference type="eggNOG" id="COG4539">
    <property type="taxonomic scope" value="Bacteria"/>
</dbReference>
<evidence type="ECO:0000256" key="1">
    <source>
        <dbReference type="SAM" id="Phobius"/>
    </source>
</evidence>
<feature type="transmembrane region" description="Helical" evidence="1">
    <location>
        <begin position="159"/>
        <end position="179"/>
    </location>
</feature>
<dbReference type="KEGG" id="bpx:BUPH_01311"/>
<dbReference type="STRING" id="1229205.BUPH_01311"/>
<dbReference type="HOGENOM" id="CLU_081702_2_0_4"/>
<dbReference type="PANTHER" id="PTHR28026:SF9">
    <property type="entry name" value="2-HYDROXY-PALMITIC ACID DIOXYGENASE MPO1"/>
    <property type="match status" value="1"/>
</dbReference>
<keyword evidence="1" id="KW-1133">Transmembrane helix</keyword>
<dbReference type="EMBL" id="CP003864">
    <property type="protein sequence ID" value="AFT88763.1"/>
    <property type="molecule type" value="Genomic_DNA"/>
</dbReference>
<evidence type="ECO:0008006" key="4">
    <source>
        <dbReference type="Google" id="ProtNLM"/>
    </source>
</evidence>
<proteinExistence type="predicted"/>
<dbReference type="Pfam" id="PF06127">
    <property type="entry name" value="Mpo1-like"/>
    <property type="match status" value="1"/>
</dbReference>
<reference evidence="2 3" key="1">
    <citation type="journal article" date="2012" name="J. Bacteriol.">
        <title>Complete Genome Sequence of Burkholderia phenoliruptrix BR3459a (CLA1), a Heat-Tolerant, Nitrogen-Fixing Symbiont of Mimosa flocculosa.</title>
        <authorList>
            <person name="de Oliveira Cunha C."/>
            <person name="Goda Zuleta L.F."/>
            <person name="Paula de Almeida L.G."/>
            <person name="Prioli Ciapina L."/>
            <person name="Lustrino Borges W."/>
            <person name="Pitard R.M."/>
            <person name="Baldani J.I."/>
            <person name="Straliotto R."/>
            <person name="de Faria S.M."/>
            <person name="Hungria M."/>
            <person name="Sousa Cavada B."/>
            <person name="Mercante F.M."/>
            <person name="Ribeiro de Vasconcelos A.T."/>
        </authorList>
    </citation>
    <scope>NUCLEOTIDE SEQUENCE [LARGE SCALE GENOMIC DNA]</scope>
    <source>
        <strain evidence="2 3">BR3459a</strain>
    </source>
</reference>
<evidence type="ECO:0000313" key="2">
    <source>
        <dbReference type="EMBL" id="AFT88763.1"/>
    </source>
</evidence>
<dbReference type="GO" id="GO:0016020">
    <property type="term" value="C:membrane"/>
    <property type="evidence" value="ECO:0007669"/>
    <property type="project" value="GOC"/>
</dbReference>
<dbReference type="Proteomes" id="UP000010105">
    <property type="component" value="Chromosome 2"/>
</dbReference>
<gene>
    <name evidence="2" type="ORF">BUPH_01311</name>
</gene>